<accession>A0A8I0H3T8</accession>
<gene>
    <name evidence="2" type="ORF">GUH15_28095</name>
</gene>
<organism evidence="2 3">
    <name type="scientific">Xanthomonas citri pv. citri</name>
    <dbReference type="NCBI Taxonomy" id="611301"/>
    <lineage>
        <taxon>Bacteria</taxon>
        <taxon>Pseudomonadati</taxon>
        <taxon>Pseudomonadota</taxon>
        <taxon>Gammaproteobacteria</taxon>
        <taxon>Lysobacterales</taxon>
        <taxon>Lysobacteraceae</taxon>
        <taxon>Xanthomonas</taxon>
    </lineage>
</organism>
<evidence type="ECO:0000313" key="2">
    <source>
        <dbReference type="EMBL" id="MBD4339844.1"/>
    </source>
</evidence>
<comment type="caution">
    <text evidence="2">The sequence shown here is derived from an EMBL/GenBank/DDBJ whole genome shotgun (WGS) entry which is preliminary data.</text>
</comment>
<evidence type="ECO:0000313" key="3">
    <source>
        <dbReference type="Proteomes" id="UP000653002"/>
    </source>
</evidence>
<proteinExistence type="predicted"/>
<evidence type="ECO:0000259" key="1">
    <source>
        <dbReference type="Pfam" id="PF14192"/>
    </source>
</evidence>
<dbReference type="Pfam" id="PF14192">
    <property type="entry name" value="DUF4314"/>
    <property type="match status" value="1"/>
</dbReference>
<dbReference type="InterPro" id="IPR025463">
    <property type="entry name" value="DUF4314"/>
</dbReference>
<dbReference type="EMBL" id="JAABFR010002411">
    <property type="protein sequence ID" value="MBD4339844.1"/>
    <property type="molecule type" value="Genomic_DNA"/>
</dbReference>
<dbReference type="Proteomes" id="UP000653002">
    <property type="component" value="Unassembled WGS sequence"/>
</dbReference>
<feature type="non-terminal residue" evidence="2">
    <location>
        <position position="1"/>
    </location>
</feature>
<dbReference type="AlphaFoldDB" id="A0A8I0H3T8"/>
<name>A0A8I0H3T8_XANCI</name>
<reference evidence="2" key="1">
    <citation type="submission" date="2020-01" db="EMBL/GenBank/DDBJ databases">
        <authorList>
            <person name="Richard D."/>
        </authorList>
    </citation>
    <scope>NUCLEOTIDE SEQUENCE</scope>
    <source>
        <strain evidence="2">JP541</strain>
    </source>
</reference>
<protein>
    <submittedName>
        <fullName evidence="2">DUF4314 domain-containing protein</fullName>
    </submittedName>
</protein>
<feature type="domain" description="DUF4314" evidence="1">
    <location>
        <begin position="1"/>
        <end position="45"/>
    </location>
</feature>
<sequence>MEDPQAPPVGTKGTVRGVDDIGSIMVAWDNGCGLSVAYGEDICRRCDHD</sequence>